<feature type="transmembrane region" description="Helical" evidence="8">
    <location>
        <begin position="192"/>
        <end position="212"/>
    </location>
</feature>
<dbReference type="PANTHER" id="PTHR43531">
    <property type="entry name" value="PROTEIN ICFG"/>
    <property type="match status" value="1"/>
</dbReference>
<dbReference type="CDD" id="cd19411">
    <property type="entry name" value="MCP2201-like_sensor"/>
    <property type="match status" value="1"/>
</dbReference>
<feature type="transmembrane region" description="Helical" evidence="8">
    <location>
        <begin position="13"/>
        <end position="32"/>
    </location>
</feature>
<dbReference type="PRINTS" id="PR00260">
    <property type="entry name" value="CHEMTRNSDUCR"/>
</dbReference>
<dbReference type="Gene3D" id="1.10.287.950">
    <property type="entry name" value="Methyl-accepting chemotaxis protein"/>
    <property type="match status" value="1"/>
</dbReference>
<comment type="similarity">
    <text evidence="5">Belongs to the methyl-accepting chemotaxis (MCP) protein family.</text>
</comment>
<evidence type="ECO:0000313" key="12">
    <source>
        <dbReference type="Proteomes" id="UP001589776"/>
    </source>
</evidence>
<evidence type="ECO:0000256" key="3">
    <source>
        <dbReference type="ARBA" id="ARBA00022500"/>
    </source>
</evidence>
<evidence type="ECO:0000259" key="9">
    <source>
        <dbReference type="PROSITE" id="PS50111"/>
    </source>
</evidence>
<dbReference type="InterPro" id="IPR004089">
    <property type="entry name" value="MCPsignal_dom"/>
</dbReference>
<protein>
    <submittedName>
        <fullName evidence="11">Methyl-accepting chemotaxis protein</fullName>
    </submittedName>
</protein>
<comment type="subcellular location">
    <subcellularLocation>
        <location evidence="1">Cell membrane</location>
    </subcellularLocation>
</comment>
<keyword evidence="7" id="KW-0175">Coiled coil</keyword>
<evidence type="ECO:0000256" key="2">
    <source>
        <dbReference type="ARBA" id="ARBA00022475"/>
    </source>
</evidence>
<gene>
    <name evidence="11" type="ORF">ACFFK0_02835</name>
</gene>
<feature type="domain" description="Methyl-accepting transducer" evidence="9">
    <location>
        <begin position="270"/>
        <end position="513"/>
    </location>
</feature>
<accession>A0ABV6DFH3</accession>
<reference evidence="11 12" key="1">
    <citation type="submission" date="2024-09" db="EMBL/GenBank/DDBJ databases">
        <authorList>
            <person name="Sun Q."/>
            <person name="Mori K."/>
        </authorList>
    </citation>
    <scope>NUCLEOTIDE SEQUENCE [LARGE SCALE GENOMIC DNA]</scope>
    <source>
        <strain evidence="11 12">CCM 7759</strain>
    </source>
</reference>
<dbReference type="Proteomes" id="UP001589776">
    <property type="component" value="Unassembled WGS sequence"/>
</dbReference>
<evidence type="ECO:0000256" key="8">
    <source>
        <dbReference type="SAM" id="Phobius"/>
    </source>
</evidence>
<dbReference type="CDD" id="cd06225">
    <property type="entry name" value="HAMP"/>
    <property type="match status" value="1"/>
</dbReference>
<dbReference type="Pfam" id="PF00015">
    <property type="entry name" value="MCPsignal"/>
    <property type="match status" value="1"/>
</dbReference>
<dbReference type="RefSeq" id="WP_377468373.1">
    <property type="nucleotide sequence ID" value="NZ_JBHLWN010000016.1"/>
</dbReference>
<dbReference type="PANTHER" id="PTHR43531:SF11">
    <property type="entry name" value="METHYL-ACCEPTING CHEMOTAXIS PROTEIN 3"/>
    <property type="match status" value="1"/>
</dbReference>
<dbReference type="InterPro" id="IPR051310">
    <property type="entry name" value="MCP_chemotaxis"/>
</dbReference>
<keyword evidence="2" id="KW-1003">Cell membrane</keyword>
<sequence length="529" mass="56761">MGLFKNLKVGVKINLLIVISVVSLIVVGILGYRGMAEMNADADAMYKEQLTPVKALSKIQINTLKSESAILELMITTNDSKNKELNEEIEKLVAESDTLMSDYQNTQLDPEEKDNVAKYTQVVTRYKEARKEVMDLAFQNKNTEAYSVFVNKLDTLSNQRRDILTNLIDYNTRTAEKSNEENAASFASTRNITIAIVIAALLLSISFGYAIARSISRPLNRVLGILDKVADGDLRETTDIDSKDEIGRLANALNNTVNSLKSTVGGILSSAENVSAAAEQISASSEEIATGSSVQAQEAQSINELFKELSAAINSVAESAEQASELSNKTMMMAQEGGKVVEHSIQGMNSINRQMTLLAEDSNKIGEIIGVIDDISEQTNLLALNAAIEAARAGEQGRGFAVVADEVRKLAERSSEATKQITAIITGMQNNTKLSVDAVGEGTTASKKSGEAFQTILSVVNETAHKVAEIAAACEEQAAQSTEVLSSIEKISASTEEAAASSQETASTSQSLAHLAMELNKSVAIFKVS</sequence>
<keyword evidence="12" id="KW-1185">Reference proteome</keyword>
<evidence type="ECO:0000256" key="7">
    <source>
        <dbReference type="SAM" id="Coils"/>
    </source>
</evidence>
<dbReference type="EMBL" id="JBHLWN010000016">
    <property type="protein sequence ID" value="MFC0211393.1"/>
    <property type="molecule type" value="Genomic_DNA"/>
</dbReference>
<dbReference type="Pfam" id="PF12729">
    <property type="entry name" value="4HB_MCP_1"/>
    <property type="match status" value="1"/>
</dbReference>
<keyword evidence="3" id="KW-0145">Chemotaxis</keyword>
<dbReference type="InterPro" id="IPR024478">
    <property type="entry name" value="HlyB_4HB_MCP"/>
</dbReference>
<keyword evidence="8" id="KW-0812">Transmembrane</keyword>
<dbReference type="InterPro" id="IPR047347">
    <property type="entry name" value="YvaQ-like_sensor"/>
</dbReference>
<dbReference type="SMART" id="SM00283">
    <property type="entry name" value="MA"/>
    <property type="match status" value="1"/>
</dbReference>
<comment type="caution">
    <text evidence="11">The sequence shown here is derived from an EMBL/GenBank/DDBJ whole genome shotgun (WGS) entry which is preliminary data.</text>
</comment>
<dbReference type="SMART" id="SM00304">
    <property type="entry name" value="HAMP"/>
    <property type="match status" value="1"/>
</dbReference>
<dbReference type="Pfam" id="PF00672">
    <property type="entry name" value="HAMP"/>
    <property type="match status" value="1"/>
</dbReference>
<name>A0ABV6DFH3_9BACL</name>
<proteinExistence type="inferred from homology"/>
<feature type="domain" description="HAMP" evidence="10">
    <location>
        <begin position="213"/>
        <end position="265"/>
    </location>
</feature>
<keyword evidence="8" id="KW-1133">Transmembrane helix</keyword>
<evidence type="ECO:0000259" key="10">
    <source>
        <dbReference type="PROSITE" id="PS50885"/>
    </source>
</evidence>
<evidence type="ECO:0000256" key="1">
    <source>
        <dbReference type="ARBA" id="ARBA00004236"/>
    </source>
</evidence>
<dbReference type="PROSITE" id="PS50885">
    <property type="entry name" value="HAMP"/>
    <property type="match status" value="1"/>
</dbReference>
<evidence type="ECO:0000256" key="6">
    <source>
        <dbReference type="PROSITE-ProRule" id="PRU00284"/>
    </source>
</evidence>
<organism evidence="11 12">
    <name type="scientific">Paenibacillus chartarius</name>
    <dbReference type="NCBI Taxonomy" id="747481"/>
    <lineage>
        <taxon>Bacteria</taxon>
        <taxon>Bacillati</taxon>
        <taxon>Bacillota</taxon>
        <taxon>Bacilli</taxon>
        <taxon>Bacillales</taxon>
        <taxon>Paenibacillaceae</taxon>
        <taxon>Paenibacillus</taxon>
    </lineage>
</organism>
<evidence type="ECO:0000313" key="11">
    <source>
        <dbReference type="EMBL" id="MFC0211393.1"/>
    </source>
</evidence>
<evidence type="ECO:0000256" key="5">
    <source>
        <dbReference type="ARBA" id="ARBA00029447"/>
    </source>
</evidence>
<keyword evidence="4 8" id="KW-0472">Membrane</keyword>
<dbReference type="InterPro" id="IPR004090">
    <property type="entry name" value="Chemotax_Me-accpt_rcpt"/>
</dbReference>
<dbReference type="PROSITE" id="PS50111">
    <property type="entry name" value="CHEMOTAXIS_TRANSDUC_2"/>
    <property type="match status" value="1"/>
</dbReference>
<keyword evidence="6" id="KW-0807">Transducer</keyword>
<dbReference type="SUPFAM" id="SSF58104">
    <property type="entry name" value="Methyl-accepting chemotaxis protein (MCP) signaling domain"/>
    <property type="match status" value="1"/>
</dbReference>
<feature type="coiled-coil region" evidence="7">
    <location>
        <begin position="75"/>
        <end position="102"/>
    </location>
</feature>
<evidence type="ECO:0000256" key="4">
    <source>
        <dbReference type="ARBA" id="ARBA00023136"/>
    </source>
</evidence>
<dbReference type="InterPro" id="IPR003660">
    <property type="entry name" value="HAMP_dom"/>
</dbReference>